<organism evidence="4 5">
    <name type="scientific">Thermopolyspora flexuosa</name>
    <dbReference type="NCBI Taxonomy" id="103836"/>
    <lineage>
        <taxon>Bacteria</taxon>
        <taxon>Bacillati</taxon>
        <taxon>Actinomycetota</taxon>
        <taxon>Actinomycetes</taxon>
        <taxon>Streptosporangiales</taxon>
        <taxon>Streptosporangiaceae</taxon>
        <taxon>Thermopolyspora</taxon>
    </lineage>
</organism>
<evidence type="ECO:0000313" key="5">
    <source>
        <dbReference type="Proteomes" id="UP000319213"/>
    </source>
</evidence>
<dbReference type="EMBL" id="VFPQ01000001">
    <property type="protein sequence ID" value="TQM74320.1"/>
    <property type="molecule type" value="Genomic_DNA"/>
</dbReference>
<evidence type="ECO:0000256" key="2">
    <source>
        <dbReference type="SAM" id="Phobius"/>
    </source>
</evidence>
<proteinExistence type="predicted"/>
<feature type="transmembrane region" description="Helical" evidence="2">
    <location>
        <begin position="32"/>
        <end position="54"/>
    </location>
</feature>
<dbReference type="Proteomes" id="UP000319213">
    <property type="component" value="Unassembled WGS sequence"/>
</dbReference>
<keyword evidence="2" id="KW-0812">Transmembrane</keyword>
<reference evidence="4 5" key="1">
    <citation type="submission" date="2019-06" db="EMBL/GenBank/DDBJ databases">
        <title>Sequencing the genomes of 1000 actinobacteria strains.</title>
        <authorList>
            <person name="Klenk H.-P."/>
        </authorList>
    </citation>
    <scope>NUCLEOTIDE SEQUENCE [LARGE SCALE GENOMIC DNA]</scope>
    <source>
        <strain evidence="4 5">DSM 43186</strain>
    </source>
</reference>
<accession>A0A543IUT7</accession>
<dbReference type="Pfam" id="PF13531">
    <property type="entry name" value="SBP_bac_11"/>
    <property type="match status" value="1"/>
</dbReference>
<evidence type="ECO:0000256" key="1">
    <source>
        <dbReference type="SAM" id="MobiDB-lite"/>
    </source>
</evidence>
<keyword evidence="2" id="KW-0472">Membrane</keyword>
<dbReference type="SUPFAM" id="SSF53850">
    <property type="entry name" value="Periplasmic binding protein-like II"/>
    <property type="match status" value="1"/>
</dbReference>
<sequence length="608" mass="64369">MGGRHRWDEQDGGYTPYTAPPQPRRRTGTGRILAPLAGALALIVLAAVGAYVIVNRGEECSDQRIALQVMTSPDIRPVVAAAAERFSRSQTKVDDRCVTVNVKDADPASVANALAGTGPTDIGNVDADIWIPDSSVWVTKLKASATARVPGTIVGTIARSPVVLAAPKSAVADLEEVLGEASWDGIMAAANAADPDGVASKVRVLALDPTRNAAGLTALLAGADVMRRGGANNAQFAGVLRRLSESTVSTPAGLFASMAKRSSRTPIGIASEQAIWAYNRQKRPKDPMVALYPKEGTLALDYPIVVATKDIAVGRAAELFKQELTSAESAKVLQRHGFRTPAGQGDPRTLTAAHGVSAAAVRALKEPDAGNVTQVSQAWSRLKLGFRMLSLIDVSGTMALTPPGTNLTRMQLIARASIEGLKLFPDKAEIGTWIFSTHLNGRGVDYKEVIPIGPLGAKLGDVTRREAIVRQMSTIKAWPRGDTGLNDTLAAAYAKMKAEYEPDKVNTILIFTDGIGNDDPDGGISNAEILRLLRREFDSSQPVSILIVALGADDPAGRRQMRAIASATGGAAYFPRTPMEIRKVFLEGISRRLCAPDCESRAGTSGTQ</sequence>
<protein>
    <submittedName>
        <fullName evidence="4">Extracellular solute-binding protein</fullName>
    </submittedName>
</protein>
<dbReference type="PROSITE" id="PS50234">
    <property type="entry name" value="VWFA"/>
    <property type="match status" value="1"/>
</dbReference>
<dbReference type="InterPro" id="IPR036465">
    <property type="entry name" value="vWFA_dom_sf"/>
</dbReference>
<dbReference type="SUPFAM" id="SSF53300">
    <property type="entry name" value="vWA-like"/>
    <property type="match status" value="1"/>
</dbReference>
<dbReference type="OrthoDB" id="5621159at2"/>
<evidence type="ECO:0000313" key="4">
    <source>
        <dbReference type="EMBL" id="TQM74320.1"/>
    </source>
</evidence>
<dbReference type="RefSeq" id="WP_142258514.1">
    <property type="nucleotide sequence ID" value="NZ_BMPV01000006.1"/>
</dbReference>
<dbReference type="SMART" id="SM00327">
    <property type="entry name" value="VWA"/>
    <property type="match status" value="1"/>
</dbReference>
<keyword evidence="5" id="KW-1185">Reference proteome</keyword>
<dbReference type="InterPro" id="IPR002035">
    <property type="entry name" value="VWF_A"/>
</dbReference>
<name>A0A543IUT7_9ACTN</name>
<feature type="region of interest" description="Disordered" evidence="1">
    <location>
        <begin position="1"/>
        <end position="29"/>
    </location>
</feature>
<dbReference type="AlphaFoldDB" id="A0A543IUT7"/>
<gene>
    <name evidence="4" type="ORF">FHX40_0990</name>
</gene>
<dbReference type="Gene3D" id="3.40.50.410">
    <property type="entry name" value="von Willebrand factor, type A domain"/>
    <property type="match status" value="1"/>
</dbReference>
<evidence type="ECO:0000259" key="3">
    <source>
        <dbReference type="PROSITE" id="PS50234"/>
    </source>
</evidence>
<feature type="domain" description="VWFA" evidence="3">
    <location>
        <begin position="387"/>
        <end position="593"/>
    </location>
</feature>
<keyword evidence="2" id="KW-1133">Transmembrane helix</keyword>
<comment type="caution">
    <text evidence="4">The sequence shown here is derived from an EMBL/GenBank/DDBJ whole genome shotgun (WGS) entry which is preliminary data.</text>
</comment>